<evidence type="ECO:0000256" key="1">
    <source>
        <dbReference type="ARBA" id="ARBA00004123"/>
    </source>
</evidence>
<gene>
    <name evidence="9" type="primary">TAF5</name>
    <name evidence="9" type="ORF">NBO_10g0002</name>
</gene>
<reference evidence="9 10" key="1">
    <citation type="journal article" date="2013" name="BMC Genomics">
        <title>Comparative genomics of parasitic silkworm microsporidia reveal an association between genome expansion and host adaptation.</title>
        <authorList>
            <person name="Pan G."/>
            <person name="Xu J."/>
            <person name="Li T."/>
            <person name="Xia Q."/>
            <person name="Liu S.L."/>
            <person name="Zhang G."/>
            <person name="Li S."/>
            <person name="Li C."/>
            <person name="Liu H."/>
            <person name="Yang L."/>
            <person name="Liu T."/>
            <person name="Zhang X."/>
            <person name="Wu Z."/>
            <person name="Fan W."/>
            <person name="Dang X."/>
            <person name="Xiang H."/>
            <person name="Tao M."/>
            <person name="Li Y."/>
            <person name="Hu J."/>
            <person name="Li Z."/>
            <person name="Lin L."/>
            <person name="Luo J."/>
            <person name="Geng L."/>
            <person name="Wang L."/>
            <person name="Long M."/>
            <person name="Wan Y."/>
            <person name="He N."/>
            <person name="Zhang Z."/>
            <person name="Lu C."/>
            <person name="Keeling P.J."/>
            <person name="Wang J."/>
            <person name="Xiang Z."/>
            <person name="Zhou Z."/>
        </authorList>
    </citation>
    <scope>NUCLEOTIDE SEQUENCE [LARGE SCALE GENOMIC DNA]</scope>
    <source>
        <strain evidence="10">CQ1 / CVCC 102059</strain>
    </source>
</reference>
<name>R0KVT4_NOSB1</name>
<dbReference type="PANTHER" id="PTHR19879">
    <property type="entry name" value="TRANSCRIPTION INITIATION FACTOR TFIID"/>
    <property type="match status" value="1"/>
</dbReference>
<dbReference type="Proteomes" id="UP000016927">
    <property type="component" value="Unassembled WGS sequence"/>
</dbReference>
<evidence type="ECO:0000256" key="3">
    <source>
        <dbReference type="ARBA" id="ARBA00022737"/>
    </source>
</evidence>
<dbReference type="VEuPathDB" id="MicrosporidiaDB:NBO_10g0002"/>
<dbReference type="InterPro" id="IPR007582">
    <property type="entry name" value="TFIID_NTD2"/>
</dbReference>
<dbReference type="PROSITE" id="PS00678">
    <property type="entry name" value="WD_REPEATS_1"/>
    <property type="match status" value="1"/>
</dbReference>
<dbReference type="InterPro" id="IPR020472">
    <property type="entry name" value="WD40_PAC1"/>
</dbReference>
<evidence type="ECO:0000313" key="9">
    <source>
        <dbReference type="EMBL" id="EOB15011.1"/>
    </source>
</evidence>
<feature type="repeat" description="WD" evidence="7">
    <location>
        <begin position="379"/>
        <end position="420"/>
    </location>
</feature>
<dbReference type="CDD" id="cd00200">
    <property type="entry name" value="WD40"/>
    <property type="match status" value="1"/>
</dbReference>
<keyword evidence="2 7" id="KW-0853">WD repeat</keyword>
<keyword evidence="6" id="KW-0539">Nucleus</keyword>
<evidence type="ECO:0000259" key="8">
    <source>
        <dbReference type="Pfam" id="PF04494"/>
    </source>
</evidence>
<keyword evidence="5" id="KW-0804">Transcription</keyword>
<keyword evidence="9" id="KW-0396">Initiation factor</keyword>
<dbReference type="InterPro" id="IPR015943">
    <property type="entry name" value="WD40/YVTN_repeat-like_dom_sf"/>
</dbReference>
<dbReference type="STRING" id="578461.R0KVT4"/>
<dbReference type="OrthoDB" id="10266330at2759"/>
<dbReference type="PANTHER" id="PTHR19879:SF1">
    <property type="entry name" value="CANNONBALL-RELATED"/>
    <property type="match status" value="1"/>
</dbReference>
<feature type="repeat" description="WD" evidence="7">
    <location>
        <begin position="505"/>
        <end position="546"/>
    </location>
</feature>
<keyword evidence="10" id="KW-1185">Reference proteome</keyword>
<evidence type="ECO:0000313" key="10">
    <source>
        <dbReference type="Proteomes" id="UP000016927"/>
    </source>
</evidence>
<dbReference type="GO" id="GO:0005669">
    <property type="term" value="C:transcription factor TFIID complex"/>
    <property type="evidence" value="ECO:0007669"/>
    <property type="project" value="TreeGrafter"/>
</dbReference>
<protein>
    <submittedName>
        <fullName evidence="9">Transcription initiation factor TFIID subunit 5</fullName>
    </submittedName>
</protein>
<dbReference type="GO" id="GO:0006367">
    <property type="term" value="P:transcription initiation at RNA polymerase II promoter"/>
    <property type="evidence" value="ECO:0007669"/>
    <property type="project" value="TreeGrafter"/>
</dbReference>
<feature type="repeat" description="WD" evidence="7">
    <location>
        <begin position="470"/>
        <end position="504"/>
    </location>
</feature>
<dbReference type="SMART" id="SM00320">
    <property type="entry name" value="WD40"/>
    <property type="match status" value="6"/>
</dbReference>
<dbReference type="InterPro" id="IPR001680">
    <property type="entry name" value="WD40_rpt"/>
</dbReference>
<feature type="domain" description="TFIID subunit TAF5 NTD2" evidence="8">
    <location>
        <begin position="77"/>
        <end position="202"/>
    </location>
</feature>
<dbReference type="Gene3D" id="2.130.10.10">
    <property type="entry name" value="YVTN repeat-like/Quinoprotein amine dehydrogenase"/>
    <property type="match status" value="2"/>
</dbReference>
<organism evidence="9 10">
    <name type="scientific">Nosema bombycis (strain CQ1 / CVCC 102059)</name>
    <name type="common">Microsporidian parasite</name>
    <name type="synonym">Pebrine of silkworm</name>
    <dbReference type="NCBI Taxonomy" id="578461"/>
    <lineage>
        <taxon>Eukaryota</taxon>
        <taxon>Fungi</taxon>
        <taxon>Fungi incertae sedis</taxon>
        <taxon>Microsporidia</taxon>
        <taxon>Nosematidae</taxon>
        <taxon>Nosema</taxon>
    </lineage>
</organism>
<dbReference type="PROSITE" id="PS50082">
    <property type="entry name" value="WD_REPEATS_2"/>
    <property type="match status" value="5"/>
</dbReference>
<evidence type="ECO:0000256" key="5">
    <source>
        <dbReference type="ARBA" id="ARBA00023163"/>
    </source>
</evidence>
<dbReference type="CDD" id="cd08044">
    <property type="entry name" value="TAF5_NTD2"/>
    <property type="match status" value="1"/>
</dbReference>
<feature type="repeat" description="WD" evidence="7">
    <location>
        <begin position="547"/>
        <end position="579"/>
    </location>
</feature>
<dbReference type="Pfam" id="PF00400">
    <property type="entry name" value="WD40"/>
    <property type="match status" value="5"/>
</dbReference>
<evidence type="ECO:0000256" key="7">
    <source>
        <dbReference type="PROSITE-ProRule" id="PRU00221"/>
    </source>
</evidence>
<dbReference type="Gene3D" id="1.25.40.500">
    <property type="entry name" value="TFIID subunit TAF5, NTD2 domain"/>
    <property type="match status" value="1"/>
</dbReference>
<dbReference type="EMBL" id="KB908918">
    <property type="protein sequence ID" value="EOB15011.1"/>
    <property type="molecule type" value="Genomic_DNA"/>
</dbReference>
<dbReference type="OMA" id="HNHPVWD"/>
<feature type="repeat" description="WD" evidence="7">
    <location>
        <begin position="421"/>
        <end position="462"/>
    </location>
</feature>
<keyword evidence="4" id="KW-0805">Transcription regulation</keyword>
<dbReference type="SUPFAM" id="SSF160897">
    <property type="entry name" value="Taf5 N-terminal domain-like"/>
    <property type="match status" value="1"/>
</dbReference>
<dbReference type="PROSITE" id="PS50294">
    <property type="entry name" value="WD_REPEATS_REGION"/>
    <property type="match status" value="3"/>
</dbReference>
<proteinExistence type="predicted"/>
<dbReference type="PRINTS" id="PR00320">
    <property type="entry name" value="GPROTEINBRPT"/>
</dbReference>
<dbReference type="InterPro" id="IPR019775">
    <property type="entry name" value="WD40_repeat_CS"/>
</dbReference>
<comment type="subcellular location">
    <subcellularLocation>
        <location evidence="1">Nucleus</location>
    </subcellularLocation>
</comment>
<evidence type="ECO:0000256" key="6">
    <source>
        <dbReference type="ARBA" id="ARBA00023242"/>
    </source>
</evidence>
<dbReference type="Pfam" id="PF04494">
    <property type="entry name" value="TFIID_NTD2"/>
    <property type="match status" value="1"/>
</dbReference>
<evidence type="ECO:0000256" key="4">
    <source>
        <dbReference type="ARBA" id="ARBA00023015"/>
    </source>
</evidence>
<dbReference type="InterPro" id="IPR037264">
    <property type="entry name" value="TFIID_NTD2_sf"/>
</dbReference>
<accession>R0KVT4</accession>
<dbReference type="SUPFAM" id="SSF50978">
    <property type="entry name" value="WD40 repeat-like"/>
    <property type="match status" value="1"/>
</dbReference>
<keyword evidence="3" id="KW-0677">Repeat</keyword>
<dbReference type="GO" id="GO:0016251">
    <property type="term" value="F:RNA polymerase II general transcription initiation factor activity"/>
    <property type="evidence" value="ECO:0007669"/>
    <property type="project" value="TreeGrafter"/>
</dbReference>
<dbReference type="AlphaFoldDB" id="R0KVT4"/>
<dbReference type="HOGENOM" id="CLU_005884_3_0_1"/>
<dbReference type="InterPro" id="IPR036322">
    <property type="entry name" value="WD40_repeat_dom_sf"/>
</dbReference>
<dbReference type="GO" id="GO:0003743">
    <property type="term" value="F:translation initiation factor activity"/>
    <property type="evidence" value="ECO:0007669"/>
    <property type="project" value="UniProtKB-KW"/>
</dbReference>
<evidence type="ECO:0000256" key="2">
    <source>
        <dbReference type="ARBA" id="ARBA00022574"/>
    </source>
</evidence>
<sequence>MLVFMHLSLFKCHHPPPIPYPTNPPLYPSTSPYFTPLSLHTPPIPIFPPLLNIFFMEEDNTHFDSKNFDSNISSYTPGLLESSYDKLKCWIEDSLDLFKNDLLPLLYPLFVHIYFDLIQQNKTEEAKEFYKTHVKDHGNKREELKHFESIYTLQHINENNLAYTFRTSKYKLPMGRYAFDLLLNFLEENNFTYILKILNQYLHINIYSGAKSEDRPEGIEVGSIESEVDLTTFLVSKECEEAILADEQYKYDHLETYATQLKKQREAKDKESFIKPNASQIIAEIEKLKDLCKRVSVNKKNLPSICCYTVHNTYEGLTCAEISNDSKLLACGFKDSFIDIFSLTKEPLKRMKKSADLAKSDIKNSEGEKFEEVGQSFRLIGHSGPVYCVKFFSSNKFLLSCSQDCTVRLWSLDTLSEVGVYKTHVFPVWSVDVAPNDFYFASGSADRQTVIWAVTGSKPERLIVTALSDVTVVKFHPNSKYLFTGSSDHKIRMHDINSAQIVRTFAGHTDTVTCLDISHCGKLLVSGGKDKSLILWDIQNGRSLIKYTGHNSIIFSVSFSWYGTIIASCGADNCVKLWDKSDPKGMCLGTYYTKNTPLLCVKFGYRNIISTTGPFIGG</sequence>
<keyword evidence="9" id="KW-0648">Protein biosynthesis</keyword>